<keyword evidence="1" id="KW-0479">Metal-binding</keyword>
<accession>A0A6B0YYM8</accession>
<feature type="domain" description="Cupin type-2" evidence="2">
    <location>
        <begin position="41"/>
        <end position="108"/>
    </location>
</feature>
<evidence type="ECO:0000256" key="1">
    <source>
        <dbReference type="ARBA" id="ARBA00022723"/>
    </source>
</evidence>
<reference evidence="3" key="1">
    <citation type="submission" date="2019-09" db="EMBL/GenBank/DDBJ databases">
        <title>Characterisation of the sponge microbiome using genome-centric metagenomics.</title>
        <authorList>
            <person name="Engelberts J.P."/>
            <person name="Robbins S.J."/>
            <person name="De Goeij J.M."/>
            <person name="Aranda M."/>
            <person name="Bell S.C."/>
            <person name="Webster N.S."/>
        </authorList>
    </citation>
    <scope>NUCLEOTIDE SEQUENCE</scope>
    <source>
        <strain evidence="3">SB0664_bin_27</strain>
    </source>
</reference>
<organism evidence="3">
    <name type="scientific">Caldilineaceae bacterium SB0664_bin_27</name>
    <dbReference type="NCBI Taxonomy" id="2605260"/>
    <lineage>
        <taxon>Bacteria</taxon>
        <taxon>Bacillati</taxon>
        <taxon>Chloroflexota</taxon>
        <taxon>Caldilineae</taxon>
        <taxon>Caldilineales</taxon>
        <taxon>Caldilineaceae</taxon>
    </lineage>
</organism>
<dbReference type="EMBL" id="VXRG01000169">
    <property type="protein sequence ID" value="MXY95757.1"/>
    <property type="molecule type" value="Genomic_DNA"/>
</dbReference>
<dbReference type="PANTHER" id="PTHR35848:SF6">
    <property type="entry name" value="CUPIN TYPE-2 DOMAIN-CONTAINING PROTEIN"/>
    <property type="match status" value="1"/>
</dbReference>
<dbReference type="Pfam" id="PF07883">
    <property type="entry name" value="Cupin_2"/>
    <property type="match status" value="1"/>
</dbReference>
<gene>
    <name evidence="3" type="ORF">F4Y42_20145</name>
</gene>
<dbReference type="AlphaFoldDB" id="A0A6B0YYM8"/>
<dbReference type="InterPro" id="IPR051610">
    <property type="entry name" value="GPI/OXD"/>
</dbReference>
<sequence>MAVLPHSHEDYDPINTRSNIPGARIITGRTCGATQMELWEQYMPPGGVIPLHFHDCEESLTFLSGEVEVTLGEERHRIGADTTVFVPEGELHGVRNVGDVPVRLIAVFARAAPAILYPATRVTE</sequence>
<name>A0A6B0YYM8_9CHLR</name>
<dbReference type="PANTHER" id="PTHR35848">
    <property type="entry name" value="OXALATE-BINDING PROTEIN"/>
    <property type="match status" value="1"/>
</dbReference>
<dbReference type="InterPro" id="IPR011051">
    <property type="entry name" value="RmlC_Cupin_sf"/>
</dbReference>
<dbReference type="Gene3D" id="2.60.120.10">
    <property type="entry name" value="Jelly Rolls"/>
    <property type="match status" value="1"/>
</dbReference>
<evidence type="ECO:0000313" key="3">
    <source>
        <dbReference type="EMBL" id="MXY95757.1"/>
    </source>
</evidence>
<protein>
    <submittedName>
        <fullName evidence="3">Cupin domain-containing protein</fullName>
    </submittedName>
</protein>
<comment type="caution">
    <text evidence="3">The sequence shown here is derived from an EMBL/GenBank/DDBJ whole genome shotgun (WGS) entry which is preliminary data.</text>
</comment>
<dbReference type="InterPro" id="IPR013096">
    <property type="entry name" value="Cupin_2"/>
</dbReference>
<proteinExistence type="predicted"/>
<evidence type="ECO:0000259" key="2">
    <source>
        <dbReference type="Pfam" id="PF07883"/>
    </source>
</evidence>
<dbReference type="SUPFAM" id="SSF51182">
    <property type="entry name" value="RmlC-like cupins"/>
    <property type="match status" value="1"/>
</dbReference>
<dbReference type="GO" id="GO:0046872">
    <property type="term" value="F:metal ion binding"/>
    <property type="evidence" value="ECO:0007669"/>
    <property type="project" value="UniProtKB-KW"/>
</dbReference>
<dbReference type="InterPro" id="IPR014710">
    <property type="entry name" value="RmlC-like_jellyroll"/>
</dbReference>